<dbReference type="Pfam" id="PF00963">
    <property type="entry name" value="Cohesin"/>
    <property type="match status" value="1"/>
</dbReference>
<reference evidence="3" key="1">
    <citation type="submission" date="2022-08" db="EMBL/GenBank/DDBJ databases">
        <title>The genomic sequence of strain Paenibacillus sp. SCIV0701.</title>
        <authorList>
            <person name="Zhao H."/>
        </authorList>
    </citation>
    <scope>NUCLEOTIDE SEQUENCE</scope>
    <source>
        <strain evidence="3">SCIV0701</strain>
    </source>
</reference>
<evidence type="ECO:0000313" key="3">
    <source>
        <dbReference type="EMBL" id="MCR2806862.1"/>
    </source>
</evidence>
<feature type="domain" description="SLH" evidence="2">
    <location>
        <begin position="280"/>
        <end position="336"/>
    </location>
</feature>
<dbReference type="EMBL" id="JANIPJ010000020">
    <property type="protein sequence ID" value="MCR2806862.1"/>
    <property type="molecule type" value="Genomic_DNA"/>
</dbReference>
<protein>
    <submittedName>
        <fullName evidence="3">S-layer homology domain-containing protein</fullName>
    </submittedName>
</protein>
<gene>
    <name evidence="3" type="ORF">NQZ67_23540</name>
</gene>
<dbReference type="Proteomes" id="UP001141950">
    <property type="component" value="Unassembled WGS sequence"/>
</dbReference>
<dbReference type="PANTHER" id="PTHR43308:SF5">
    <property type="entry name" value="S-LAYER PROTEIN _ PEPTIDOGLYCAN ENDO-BETA-N-ACETYLGLUCOSAMINIDASE"/>
    <property type="match status" value="1"/>
</dbReference>
<dbReference type="RefSeq" id="WP_257450750.1">
    <property type="nucleotide sequence ID" value="NZ_JANIPJ010000020.1"/>
</dbReference>
<dbReference type="Gene3D" id="2.60.40.680">
    <property type="match status" value="1"/>
</dbReference>
<dbReference type="AlphaFoldDB" id="A0A9X2N0I3"/>
<feature type="chain" id="PRO_5040940513" evidence="1">
    <location>
        <begin position="26"/>
        <end position="336"/>
    </location>
</feature>
<evidence type="ECO:0000313" key="4">
    <source>
        <dbReference type="Proteomes" id="UP001141950"/>
    </source>
</evidence>
<dbReference type="GO" id="GO:0000272">
    <property type="term" value="P:polysaccharide catabolic process"/>
    <property type="evidence" value="ECO:0007669"/>
    <property type="project" value="InterPro"/>
</dbReference>
<feature type="domain" description="SLH" evidence="2">
    <location>
        <begin position="153"/>
        <end position="216"/>
    </location>
</feature>
<evidence type="ECO:0000256" key="1">
    <source>
        <dbReference type="SAM" id="SignalP"/>
    </source>
</evidence>
<dbReference type="PROSITE" id="PS51272">
    <property type="entry name" value="SLH"/>
    <property type="match status" value="3"/>
</dbReference>
<dbReference type="GO" id="GO:0030246">
    <property type="term" value="F:carbohydrate binding"/>
    <property type="evidence" value="ECO:0007669"/>
    <property type="project" value="InterPro"/>
</dbReference>
<comment type="caution">
    <text evidence="3">The sequence shown here is derived from an EMBL/GenBank/DDBJ whole genome shotgun (WGS) entry which is preliminary data.</text>
</comment>
<dbReference type="Pfam" id="PF00395">
    <property type="entry name" value="SLH"/>
    <property type="match status" value="3"/>
</dbReference>
<dbReference type="InterPro" id="IPR001119">
    <property type="entry name" value="SLH_dom"/>
</dbReference>
<name>A0A9X2N0I3_9BACL</name>
<dbReference type="PANTHER" id="PTHR43308">
    <property type="entry name" value="OUTER MEMBRANE PROTEIN ALPHA-RELATED"/>
    <property type="match status" value="1"/>
</dbReference>
<accession>A0A9X2N0I3</accession>
<sequence length="336" mass="36730">MIQHLRILFALASLLLIVQLFPSMAAADSRPTFSLEAIVKGARVQVEVTGHQLSDVYAYQFQLAYDEKRLRFVAAESPIKGFTVEPIVKEGSILFAHSKIGKAEGTDGKATLASITFEMKAGGSSEFTLHDIGLVDSELSMVELETNTVLRTVLPALFPDIAGHWAEASIQKAVELGFVTGYQDGTFRPERQVTRAEFSAMIVRALEWPAPIDSELPFTDRMSIPNWARSDIAAAVEAKLLKGYEDGTFRSEKLITRSEMAAIIVRAKGITPELGLKPVFDDTGDIPLWAQPYTAVAVQEGLVRGIGNNLFAPLRNATRAEAVHLIVSLKSMLNEA</sequence>
<keyword evidence="4" id="KW-1185">Reference proteome</keyword>
<organism evidence="3 4">
    <name type="scientific">Paenibacillus soyae</name>
    <dbReference type="NCBI Taxonomy" id="2969249"/>
    <lineage>
        <taxon>Bacteria</taxon>
        <taxon>Bacillati</taxon>
        <taxon>Bacillota</taxon>
        <taxon>Bacilli</taxon>
        <taxon>Bacillales</taxon>
        <taxon>Paenibacillaceae</taxon>
        <taxon>Paenibacillus</taxon>
    </lineage>
</organism>
<dbReference type="InterPro" id="IPR051465">
    <property type="entry name" value="Cell_Envelope_Struct_Comp"/>
</dbReference>
<dbReference type="InterPro" id="IPR002102">
    <property type="entry name" value="Cohesin_dom"/>
</dbReference>
<dbReference type="InterPro" id="IPR008965">
    <property type="entry name" value="CBM2/CBM3_carb-bd_dom_sf"/>
</dbReference>
<evidence type="ECO:0000259" key="2">
    <source>
        <dbReference type="PROSITE" id="PS51272"/>
    </source>
</evidence>
<feature type="domain" description="SLH" evidence="2">
    <location>
        <begin position="217"/>
        <end position="278"/>
    </location>
</feature>
<dbReference type="SUPFAM" id="SSF49384">
    <property type="entry name" value="Carbohydrate-binding domain"/>
    <property type="match status" value="1"/>
</dbReference>
<keyword evidence="1" id="KW-0732">Signal</keyword>
<dbReference type="CDD" id="cd08547">
    <property type="entry name" value="Type_II_cohesin"/>
    <property type="match status" value="1"/>
</dbReference>
<proteinExistence type="predicted"/>
<feature type="signal peptide" evidence="1">
    <location>
        <begin position="1"/>
        <end position="25"/>
    </location>
</feature>